<evidence type="ECO:0000259" key="5">
    <source>
        <dbReference type="Pfam" id="PF04542"/>
    </source>
</evidence>
<feature type="domain" description="RNA polymerase sigma factor 70 region 4 type 2" evidence="6">
    <location>
        <begin position="144"/>
        <end position="193"/>
    </location>
</feature>
<dbReference type="InterPro" id="IPR013324">
    <property type="entry name" value="RNA_pol_sigma_r3/r4-like"/>
</dbReference>
<dbReference type="GO" id="GO:0006352">
    <property type="term" value="P:DNA-templated transcription initiation"/>
    <property type="evidence" value="ECO:0007669"/>
    <property type="project" value="InterPro"/>
</dbReference>
<dbReference type="Gene3D" id="1.10.10.10">
    <property type="entry name" value="Winged helix-like DNA-binding domain superfamily/Winged helix DNA-binding domain"/>
    <property type="match status" value="1"/>
</dbReference>
<proteinExistence type="inferred from homology"/>
<dbReference type="GO" id="GO:0003677">
    <property type="term" value="F:DNA binding"/>
    <property type="evidence" value="ECO:0007669"/>
    <property type="project" value="InterPro"/>
</dbReference>
<dbReference type="Pfam" id="PF04542">
    <property type="entry name" value="Sigma70_r2"/>
    <property type="match status" value="1"/>
</dbReference>
<feature type="domain" description="RNA polymerase sigma-70 region 2" evidence="5">
    <location>
        <begin position="57"/>
        <end position="119"/>
    </location>
</feature>
<dbReference type="InterPro" id="IPR013249">
    <property type="entry name" value="RNA_pol_sigma70_r4_t2"/>
</dbReference>
<keyword evidence="4" id="KW-0804">Transcription</keyword>
<keyword evidence="3" id="KW-0731">Sigma factor</keyword>
<evidence type="ECO:0000256" key="4">
    <source>
        <dbReference type="ARBA" id="ARBA00023163"/>
    </source>
</evidence>
<reference evidence="7" key="1">
    <citation type="submission" date="2021-10" db="EMBL/GenBank/DDBJ databases">
        <title>Anaerobic single-cell dispensing facilitates the cultivation of human gut bacteria.</title>
        <authorList>
            <person name="Afrizal A."/>
        </authorList>
    </citation>
    <scope>NUCLEOTIDE SEQUENCE</scope>
    <source>
        <strain evidence="7">CLA-AA-H274</strain>
    </source>
</reference>
<organism evidence="7 8">
    <name type="scientific">Brotaphodocola catenula</name>
    <dbReference type="NCBI Taxonomy" id="2885361"/>
    <lineage>
        <taxon>Bacteria</taxon>
        <taxon>Bacillati</taxon>
        <taxon>Bacillota</taxon>
        <taxon>Clostridia</taxon>
        <taxon>Lachnospirales</taxon>
        <taxon>Lachnospiraceae</taxon>
        <taxon>Brotaphodocola</taxon>
    </lineage>
</organism>
<evidence type="ECO:0000313" key="7">
    <source>
        <dbReference type="EMBL" id="MCC2165164.1"/>
    </source>
</evidence>
<dbReference type="InterPro" id="IPR036388">
    <property type="entry name" value="WH-like_DNA-bd_sf"/>
</dbReference>
<dbReference type="InterPro" id="IPR039425">
    <property type="entry name" value="RNA_pol_sigma-70-like"/>
</dbReference>
<dbReference type="PANTHER" id="PTHR43133">
    <property type="entry name" value="RNA POLYMERASE ECF-TYPE SIGMA FACTO"/>
    <property type="match status" value="1"/>
</dbReference>
<dbReference type="GO" id="GO:0016987">
    <property type="term" value="F:sigma factor activity"/>
    <property type="evidence" value="ECO:0007669"/>
    <property type="project" value="UniProtKB-KW"/>
</dbReference>
<evidence type="ECO:0000259" key="6">
    <source>
        <dbReference type="Pfam" id="PF08281"/>
    </source>
</evidence>
<sequence length="204" mass="23724">MSILSLELPCSPGGFDFLRSLKNFLSAFHAKIYGYASEKKRLSRKNSVANNAKYILDTYGNSILRLAYSYVHNMSDAEDLLQDTLITYLDSAPNFENEAHEKAWLLKVTANLSKNKIAYNRIRDTGELNEELIDEQREDLSFVWDAVKNLPDKYREAVHLFYYEGYSTAEISKILGRKENTIRSDLRRARAELRMILREVYDFE</sequence>
<dbReference type="SUPFAM" id="SSF88946">
    <property type="entry name" value="Sigma2 domain of RNA polymerase sigma factors"/>
    <property type="match status" value="1"/>
</dbReference>
<dbReference type="SUPFAM" id="SSF88659">
    <property type="entry name" value="Sigma3 and sigma4 domains of RNA polymerase sigma factors"/>
    <property type="match status" value="1"/>
</dbReference>
<keyword evidence="8" id="KW-1185">Reference proteome</keyword>
<dbReference type="Proteomes" id="UP001198962">
    <property type="component" value="Unassembled WGS sequence"/>
</dbReference>
<gene>
    <name evidence="7" type="ORF">LKD32_09800</name>
</gene>
<evidence type="ECO:0000256" key="3">
    <source>
        <dbReference type="ARBA" id="ARBA00023082"/>
    </source>
</evidence>
<dbReference type="NCBIfam" id="TIGR02937">
    <property type="entry name" value="sigma70-ECF"/>
    <property type="match status" value="1"/>
</dbReference>
<dbReference type="Gene3D" id="1.10.1740.10">
    <property type="match status" value="1"/>
</dbReference>
<dbReference type="PANTHER" id="PTHR43133:SF60">
    <property type="entry name" value="RNA POLYMERASE SIGMA FACTOR SIGV"/>
    <property type="match status" value="1"/>
</dbReference>
<evidence type="ECO:0000256" key="1">
    <source>
        <dbReference type="ARBA" id="ARBA00010641"/>
    </source>
</evidence>
<dbReference type="Pfam" id="PF08281">
    <property type="entry name" value="Sigma70_r4_2"/>
    <property type="match status" value="1"/>
</dbReference>
<dbReference type="AlphaFoldDB" id="A0AAE3ANX3"/>
<dbReference type="InterPro" id="IPR007627">
    <property type="entry name" value="RNA_pol_sigma70_r2"/>
</dbReference>
<accession>A0AAE3ANX3</accession>
<keyword evidence="2" id="KW-0805">Transcription regulation</keyword>
<dbReference type="InterPro" id="IPR013325">
    <property type="entry name" value="RNA_pol_sigma_r2"/>
</dbReference>
<dbReference type="EMBL" id="JAJEPU010000027">
    <property type="protein sequence ID" value="MCC2165164.1"/>
    <property type="molecule type" value="Genomic_DNA"/>
</dbReference>
<comment type="caution">
    <text evidence="7">The sequence shown here is derived from an EMBL/GenBank/DDBJ whole genome shotgun (WGS) entry which is preliminary data.</text>
</comment>
<evidence type="ECO:0000256" key="2">
    <source>
        <dbReference type="ARBA" id="ARBA00023015"/>
    </source>
</evidence>
<dbReference type="InterPro" id="IPR014284">
    <property type="entry name" value="RNA_pol_sigma-70_dom"/>
</dbReference>
<dbReference type="CDD" id="cd06171">
    <property type="entry name" value="Sigma70_r4"/>
    <property type="match status" value="1"/>
</dbReference>
<evidence type="ECO:0000313" key="8">
    <source>
        <dbReference type="Proteomes" id="UP001198962"/>
    </source>
</evidence>
<comment type="similarity">
    <text evidence="1">Belongs to the sigma-70 factor family. ECF subfamily.</text>
</comment>
<dbReference type="RefSeq" id="WP_308451549.1">
    <property type="nucleotide sequence ID" value="NZ_JAJEPU010000027.1"/>
</dbReference>
<name>A0AAE3ANX3_9FIRM</name>
<protein>
    <submittedName>
        <fullName evidence="7">Sigma-70 family RNA polymerase sigma factor</fullName>
    </submittedName>
</protein>